<protein>
    <submittedName>
        <fullName evidence="1">Uncharacterized protein</fullName>
    </submittedName>
</protein>
<dbReference type="SUPFAM" id="SSF52980">
    <property type="entry name" value="Restriction endonuclease-like"/>
    <property type="match status" value="1"/>
</dbReference>
<organism evidence="1">
    <name type="scientific">marine metagenome</name>
    <dbReference type="NCBI Taxonomy" id="408172"/>
    <lineage>
        <taxon>unclassified sequences</taxon>
        <taxon>metagenomes</taxon>
        <taxon>ecological metagenomes</taxon>
    </lineage>
</organism>
<dbReference type="GO" id="GO:0003676">
    <property type="term" value="F:nucleic acid binding"/>
    <property type="evidence" value="ECO:0007669"/>
    <property type="project" value="InterPro"/>
</dbReference>
<dbReference type="EMBL" id="UINC01022208">
    <property type="protein sequence ID" value="SVA91357.1"/>
    <property type="molecule type" value="Genomic_DNA"/>
</dbReference>
<name>A0A381ZRF2_9ZZZZ</name>
<dbReference type="NCBIfam" id="TIGR00252">
    <property type="entry name" value="YraN family protein"/>
    <property type="match status" value="1"/>
</dbReference>
<gene>
    <name evidence="1" type="ORF">METZ01_LOCUS144211</name>
</gene>
<dbReference type="AlphaFoldDB" id="A0A381ZRF2"/>
<dbReference type="PANTHER" id="PTHR34039">
    <property type="entry name" value="UPF0102 PROTEIN YRAN"/>
    <property type="match status" value="1"/>
</dbReference>
<evidence type="ECO:0000313" key="1">
    <source>
        <dbReference type="EMBL" id="SVA91357.1"/>
    </source>
</evidence>
<dbReference type="PANTHER" id="PTHR34039:SF1">
    <property type="entry name" value="UPF0102 PROTEIN YRAN"/>
    <property type="match status" value="1"/>
</dbReference>
<accession>A0A381ZRF2</accession>
<dbReference type="NCBIfam" id="NF009150">
    <property type="entry name" value="PRK12497.1-3"/>
    <property type="match status" value="1"/>
</dbReference>
<dbReference type="CDD" id="cd20736">
    <property type="entry name" value="PoNe_Nuclease"/>
    <property type="match status" value="1"/>
</dbReference>
<dbReference type="Pfam" id="PF02021">
    <property type="entry name" value="UPF0102"/>
    <property type="match status" value="1"/>
</dbReference>
<sequence length="117" mass="13868">MSTENPDHWSEDTACDYLQRQGMKLVCRNYNIRAGEIDLIMRDGSMLVFIEVRQRTRTTFGRPEETLDKNKQQKLRRVAEHYLQHHPASRNNPCRFDVFSITGRRGAIKNNWIRNAF</sequence>
<dbReference type="InterPro" id="IPR011335">
    <property type="entry name" value="Restrct_endonuc-II-like"/>
</dbReference>
<reference evidence="1" key="1">
    <citation type="submission" date="2018-05" db="EMBL/GenBank/DDBJ databases">
        <authorList>
            <person name="Lanie J.A."/>
            <person name="Ng W.-L."/>
            <person name="Kazmierczak K.M."/>
            <person name="Andrzejewski T.M."/>
            <person name="Davidsen T.M."/>
            <person name="Wayne K.J."/>
            <person name="Tettelin H."/>
            <person name="Glass J.I."/>
            <person name="Rusch D."/>
            <person name="Podicherti R."/>
            <person name="Tsui H.-C.T."/>
            <person name="Winkler M.E."/>
        </authorList>
    </citation>
    <scope>NUCLEOTIDE SEQUENCE</scope>
</reference>
<dbReference type="InterPro" id="IPR003509">
    <property type="entry name" value="UPF0102_YraN-like"/>
</dbReference>
<proteinExistence type="inferred from homology"/>
<dbReference type="InterPro" id="IPR011856">
    <property type="entry name" value="tRNA_endonuc-like_dom_sf"/>
</dbReference>
<dbReference type="HAMAP" id="MF_00048">
    <property type="entry name" value="UPF0102"/>
    <property type="match status" value="1"/>
</dbReference>
<dbReference type="Gene3D" id="3.40.1350.10">
    <property type="match status" value="1"/>
</dbReference>